<dbReference type="EMBL" id="PHEX01000052">
    <property type="protein sequence ID" value="PKQ27809.1"/>
    <property type="molecule type" value="Genomic_DNA"/>
</dbReference>
<sequence>MRYCKDCGFPVPYGKFLAWSRNGTIIGKDSGHTRLVYLEVDELHALFSGVSRWRNASIDPIICKAEKEVGKRFIETLLPGFLTKLPRGKIARPEFGIKATSKFIFNYMAGLGMGRAELIEYASGNHARVLITNPHSVPLIAGDGLGVFEFLERIGVRVEWKRIKSNEYIITVQKVSDEPSAEKQLTLAETPFLPGSLELDKCPRCSVPLAVTASIYLDFEKGILRHTQTGMRFVALPTQSFHAVLKGLEQEFGPELPALMEGLEQKYMRETSAVRYAIPQGSNLINIMSDFPWMGIGNPISAWVDGRKVHFVVENPFHSGIVAGKITGLYEAWTGHIVRTGWTKELPGRVEVTLEHVT</sequence>
<organism evidence="1 2">
    <name type="scientific">Candidatus Anoxymicrobium japonicum</name>
    <dbReference type="NCBI Taxonomy" id="2013648"/>
    <lineage>
        <taxon>Bacteria</taxon>
        <taxon>Bacillati</taxon>
        <taxon>Actinomycetota</taxon>
        <taxon>Candidatus Geothermincolia</taxon>
        <taxon>Candidatus Geothermincolales</taxon>
        <taxon>Candidatus Anoxymicrobiaceae</taxon>
        <taxon>Candidatus Anoxymicrobium</taxon>
    </lineage>
</organism>
<gene>
    <name evidence="1" type="ORF">CVT63_06065</name>
</gene>
<comment type="caution">
    <text evidence="1">The sequence shown here is derived from an EMBL/GenBank/DDBJ whole genome shotgun (WGS) entry which is preliminary data.</text>
</comment>
<evidence type="ECO:0000313" key="1">
    <source>
        <dbReference type="EMBL" id="PKQ27809.1"/>
    </source>
</evidence>
<dbReference type="Proteomes" id="UP000233654">
    <property type="component" value="Unassembled WGS sequence"/>
</dbReference>
<proteinExistence type="predicted"/>
<name>A0A2N3G516_9ACTN</name>
<protein>
    <submittedName>
        <fullName evidence="1">Uncharacterized protein</fullName>
    </submittedName>
</protein>
<reference evidence="1 2" key="1">
    <citation type="journal article" date="2017" name="ISME J.">
        <title>Potential for microbial H2 and metal transformations associated with novel bacteria and archaea in deep terrestrial subsurface sediments.</title>
        <authorList>
            <person name="Hernsdorf A.W."/>
            <person name="Amano Y."/>
            <person name="Miyakawa K."/>
            <person name="Ise K."/>
            <person name="Suzuki Y."/>
            <person name="Anantharaman K."/>
            <person name="Probst A."/>
            <person name="Burstein D."/>
            <person name="Thomas B.C."/>
            <person name="Banfield J.F."/>
        </authorList>
    </citation>
    <scope>NUCLEOTIDE SEQUENCE [LARGE SCALE GENOMIC DNA]</scope>
    <source>
        <strain evidence="1">HGW-Actinobacteria-3</strain>
    </source>
</reference>
<evidence type="ECO:0000313" key="2">
    <source>
        <dbReference type="Proteomes" id="UP000233654"/>
    </source>
</evidence>
<dbReference type="AlphaFoldDB" id="A0A2N3G516"/>
<accession>A0A2N3G516</accession>